<keyword evidence="4 10" id="KW-0285">Flavoprotein</keyword>
<evidence type="ECO:0000259" key="13">
    <source>
        <dbReference type="Pfam" id="PF02771"/>
    </source>
</evidence>
<keyword evidence="15" id="KW-1185">Reference proteome</keyword>
<keyword evidence="5 10" id="KW-0274">FAD</keyword>
<dbReference type="InterPro" id="IPR046373">
    <property type="entry name" value="Acyl-CoA_Oxase/DH_mid-dom_sf"/>
</dbReference>
<evidence type="ECO:0000259" key="12">
    <source>
        <dbReference type="Pfam" id="PF02770"/>
    </source>
</evidence>
<comment type="similarity">
    <text evidence="3 10">Belongs to the acyl-CoA dehydrogenase family.</text>
</comment>
<protein>
    <recommendedName>
        <fullName evidence="8">Acyl-[acyl-carrier-protein] dehydrogenase MbtN</fullName>
    </recommendedName>
    <alternativeName>
        <fullName evidence="9">Mycobactin synthase protein N</fullName>
    </alternativeName>
</protein>
<evidence type="ECO:0000313" key="14">
    <source>
        <dbReference type="EMBL" id="QSB44501.1"/>
    </source>
</evidence>
<dbReference type="Pfam" id="PF00441">
    <property type="entry name" value="Acyl-CoA_dh_1"/>
    <property type="match status" value="1"/>
</dbReference>
<dbReference type="Gene3D" id="1.20.140.10">
    <property type="entry name" value="Butyryl-CoA Dehydrogenase, subunit A, domain 3"/>
    <property type="match status" value="1"/>
</dbReference>
<dbReference type="InterPro" id="IPR050741">
    <property type="entry name" value="Acyl-CoA_dehydrogenase"/>
</dbReference>
<comment type="pathway">
    <text evidence="2">Siderophore biosynthesis; mycobactin biosynthesis.</text>
</comment>
<dbReference type="InterPro" id="IPR006089">
    <property type="entry name" value="Acyl-CoA_DH_CS"/>
</dbReference>
<comment type="cofactor">
    <cofactor evidence="1 10">
        <name>FAD</name>
        <dbReference type="ChEBI" id="CHEBI:57692"/>
    </cofactor>
</comment>
<comment type="function">
    <text evidence="7">Catalyzes the dehydrogenation at the alpha-beta position of ACP-bound acyl chains. This results in the introduction of a double bond in the lipidic chain, which is further transferred to the epsilon-amino group of lysine residue in the mycobactin core by MbtK.</text>
</comment>
<keyword evidence="6 10" id="KW-0560">Oxidoreductase</keyword>
<evidence type="ECO:0000256" key="9">
    <source>
        <dbReference type="ARBA" id="ARBA00042660"/>
    </source>
</evidence>
<evidence type="ECO:0000256" key="4">
    <source>
        <dbReference type="ARBA" id="ARBA00022630"/>
    </source>
</evidence>
<reference evidence="14 15" key="1">
    <citation type="submission" date="2020-09" db="EMBL/GenBank/DDBJ databases">
        <title>Complete genome sequence of altererythrobacter flavus SS-21NJ, isolated from Dongying oil sludge in Shandong province.</title>
        <authorList>
            <person name="Sun S."/>
            <person name="Zhang Z."/>
        </authorList>
    </citation>
    <scope>NUCLEOTIDE SEQUENCE [LARGE SCALE GENOMIC DNA]</scope>
    <source>
        <strain evidence="14 15">SS-21NJ</strain>
    </source>
</reference>
<dbReference type="EMBL" id="CP061510">
    <property type="protein sequence ID" value="QSB44501.1"/>
    <property type="molecule type" value="Genomic_DNA"/>
</dbReference>
<dbReference type="Pfam" id="PF02771">
    <property type="entry name" value="Acyl-CoA_dh_N"/>
    <property type="match status" value="1"/>
</dbReference>
<proteinExistence type="inferred from homology"/>
<evidence type="ECO:0000256" key="8">
    <source>
        <dbReference type="ARBA" id="ARBA00040394"/>
    </source>
</evidence>
<feature type="domain" description="Acyl-CoA oxidase/dehydrogenase middle" evidence="12">
    <location>
        <begin position="129"/>
        <end position="225"/>
    </location>
</feature>
<evidence type="ECO:0000313" key="15">
    <source>
        <dbReference type="Proteomes" id="UP000663637"/>
    </source>
</evidence>
<feature type="domain" description="Acyl-CoA dehydrogenase/oxidase N-terminal" evidence="13">
    <location>
        <begin position="14"/>
        <end position="125"/>
    </location>
</feature>
<evidence type="ECO:0000256" key="2">
    <source>
        <dbReference type="ARBA" id="ARBA00005102"/>
    </source>
</evidence>
<name>A0ABX7KBF5_9SPHN</name>
<dbReference type="Pfam" id="PF02770">
    <property type="entry name" value="Acyl-CoA_dh_M"/>
    <property type="match status" value="1"/>
</dbReference>
<dbReference type="RefSeq" id="WP_102153427.1">
    <property type="nucleotide sequence ID" value="NZ_CP061510.1"/>
</dbReference>
<dbReference type="SUPFAM" id="SSF47203">
    <property type="entry name" value="Acyl-CoA dehydrogenase C-terminal domain-like"/>
    <property type="match status" value="1"/>
</dbReference>
<accession>A0ABX7KBF5</accession>
<evidence type="ECO:0000259" key="11">
    <source>
        <dbReference type="Pfam" id="PF00441"/>
    </source>
</evidence>
<sequence>MTGIFDSPSRWVDDEIQMFDDSVSRFLADKVTPARLQRWRDDGIVERSAWDEVGQAGLLGLSIDPEFGGAGGDLRHEATLIRHLGLAGAEGWGIPLHNAICGHYIQHYGTPEQQQRWLPGIVSGQYITAIAMTEPGAGSDLQGIRTTASASGNGYAINGQKTFITNGQSANLIIVVAKTNPQEGSRGISLLVVETEDAAGFARGRNLDKVGLEMGDTSELYFEDVFVPAENLLGGVEGQGMYQLMKELPKERLIIAIECLAIIERALNDTLAYVRERKAFGKRVLDFQNTQFTLAECKTEAVIARLFVDDCIGKYLAGELDAATASMAKYWVSERAQAIVDRCQQFFGGYGYMSEYPIAQMYKDVRVKRIYGGTTEVMKLLIARTLED</sequence>
<evidence type="ECO:0000256" key="3">
    <source>
        <dbReference type="ARBA" id="ARBA00009347"/>
    </source>
</evidence>
<evidence type="ECO:0000256" key="5">
    <source>
        <dbReference type="ARBA" id="ARBA00022827"/>
    </source>
</evidence>
<dbReference type="Gene3D" id="2.40.110.10">
    <property type="entry name" value="Butyryl-CoA Dehydrogenase, subunit A, domain 2"/>
    <property type="match status" value="1"/>
</dbReference>
<feature type="domain" description="Acyl-CoA dehydrogenase/oxidase C-terminal" evidence="11">
    <location>
        <begin position="238"/>
        <end position="386"/>
    </location>
</feature>
<dbReference type="Gene3D" id="1.10.540.10">
    <property type="entry name" value="Acyl-CoA dehydrogenase/oxidase, N-terminal domain"/>
    <property type="match status" value="1"/>
</dbReference>
<dbReference type="InterPro" id="IPR009100">
    <property type="entry name" value="AcylCoA_DH/oxidase_NM_dom_sf"/>
</dbReference>
<dbReference type="PROSITE" id="PS00072">
    <property type="entry name" value="ACYL_COA_DH_1"/>
    <property type="match status" value="1"/>
</dbReference>
<dbReference type="SUPFAM" id="SSF56645">
    <property type="entry name" value="Acyl-CoA dehydrogenase NM domain-like"/>
    <property type="match status" value="1"/>
</dbReference>
<dbReference type="InterPro" id="IPR009075">
    <property type="entry name" value="AcylCo_DH/oxidase_C"/>
</dbReference>
<evidence type="ECO:0000256" key="1">
    <source>
        <dbReference type="ARBA" id="ARBA00001974"/>
    </source>
</evidence>
<evidence type="ECO:0000256" key="10">
    <source>
        <dbReference type="RuleBase" id="RU362125"/>
    </source>
</evidence>
<organism evidence="14 15">
    <name type="scientific">Tsuneonella flava</name>
    <dbReference type="NCBI Taxonomy" id="2055955"/>
    <lineage>
        <taxon>Bacteria</taxon>
        <taxon>Pseudomonadati</taxon>
        <taxon>Pseudomonadota</taxon>
        <taxon>Alphaproteobacteria</taxon>
        <taxon>Sphingomonadales</taxon>
        <taxon>Erythrobacteraceae</taxon>
        <taxon>Tsuneonella</taxon>
    </lineage>
</organism>
<evidence type="ECO:0000256" key="6">
    <source>
        <dbReference type="ARBA" id="ARBA00023002"/>
    </source>
</evidence>
<dbReference type="InterPro" id="IPR036250">
    <property type="entry name" value="AcylCo_DH-like_C"/>
</dbReference>
<dbReference type="PIRSF" id="PIRSF016578">
    <property type="entry name" value="HsaA"/>
    <property type="match status" value="1"/>
</dbReference>
<dbReference type="PANTHER" id="PTHR48083">
    <property type="entry name" value="MEDIUM-CHAIN SPECIFIC ACYL-COA DEHYDROGENASE, MITOCHONDRIAL-RELATED"/>
    <property type="match status" value="1"/>
</dbReference>
<dbReference type="PANTHER" id="PTHR48083:SF20">
    <property type="entry name" value="LONG-CHAIN SPECIFIC ACYL-COA DEHYDROGENASE, MITOCHONDRIAL"/>
    <property type="match status" value="1"/>
</dbReference>
<gene>
    <name evidence="14" type="ORF">IDJ81_14585</name>
</gene>
<dbReference type="InterPro" id="IPR037069">
    <property type="entry name" value="AcylCoA_DH/ox_N_sf"/>
</dbReference>
<evidence type="ECO:0000256" key="7">
    <source>
        <dbReference type="ARBA" id="ARBA00037085"/>
    </source>
</evidence>
<dbReference type="InterPro" id="IPR013786">
    <property type="entry name" value="AcylCoA_DH/ox_N"/>
</dbReference>
<dbReference type="Proteomes" id="UP000663637">
    <property type="component" value="Chromosome"/>
</dbReference>
<dbReference type="InterPro" id="IPR006091">
    <property type="entry name" value="Acyl-CoA_Oxase/DH_mid-dom"/>
</dbReference>